<name>A0A422PE08_9TRYP</name>
<dbReference type="SUPFAM" id="SSF52799">
    <property type="entry name" value="(Phosphotyrosine protein) phosphatases II"/>
    <property type="match status" value="1"/>
</dbReference>
<dbReference type="PROSITE" id="PS00383">
    <property type="entry name" value="TYR_PHOSPHATASE_1"/>
    <property type="match status" value="1"/>
</dbReference>
<dbReference type="GeneID" id="40318946"/>
<dbReference type="Proteomes" id="UP000284403">
    <property type="component" value="Unassembled WGS sequence"/>
</dbReference>
<organism evidence="1 2">
    <name type="scientific">Trypanosoma conorhini</name>
    <dbReference type="NCBI Taxonomy" id="83891"/>
    <lineage>
        <taxon>Eukaryota</taxon>
        <taxon>Discoba</taxon>
        <taxon>Euglenozoa</taxon>
        <taxon>Kinetoplastea</taxon>
        <taxon>Metakinetoplastina</taxon>
        <taxon>Trypanosomatida</taxon>
        <taxon>Trypanosomatidae</taxon>
        <taxon>Trypanosoma</taxon>
    </lineage>
</organism>
<dbReference type="InterPro" id="IPR029021">
    <property type="entry name" value="Prot-tyrosine_phosphatase-like"/>
</dbReference>
<dbReference type="EC" id="3.1.3.48" evidence="1"/>
<keyword evidence="2" id="KW-1185">Reference proteome</keyword>
<dbReference type="Gene3D" id="3.90.190.10">
    <property type="entry name" value="Protein tyrosine phosphatase superfamily"/>
    <property type="match status" value="1"/>
</dbReference>
<keyword evidence="1" id="KW-0378">Hydrolase</keyword>
<dbReference type="InterPro" id="IPR016130">
    <property type="entry name" value="Tyr_Pase_AS"/>
</dbReference>
<dbReference type="EMBL" id="MKKU01000309">
    <property type="protein sequence ID" value="RNF15946.1"/>
    <property type="molecule type" value="Genomic_DNA"/>
</dbReference>
<protein>
    <submittedName>
        <fullName evidence="1">Protein-tyrosine phosphatase</fullName>
        <ecNumber evidence="1">3.1.3.48</ecNumber>
    </submittedName>
</protein>
<reference evidence="1 2" key="1">
    <citation type="journal article" date="2018" name="BMC Genomics">
        <title>Genomic comparison of Trypanosoma conorhini and Trypanosoma rangeli to Trypanosoma cruzi strains of high and low virulence.</title>
        <authorList>
            <person name="Bradwell K.R."/>
            <person name="Koparde V.N."/>
            <person name="Matveyev A.V."/>
            <person name="Serrano M.G."/>
            <person name="Alves J.M."/>
            <person name="Parikh H."/>
            <person name="Huang B."/>
            <person name="Lee V."/>
            <person name="Espinosa-Alvarez O."/>
            <person name="Ortiz P.A."/>
            <person name="Costa-Martins A.G."/>
            <person name="Teixeira M.M."/>
            <person name="Buck G.A."/>
        </authorList>
    </citation>
    <scope>NUCLEOTIDE SEQUENCE [LARGE SCALE GENOMIC DNA]</scope>
    <source>
        <strain evidence="1 2">025E</strain>
    </source>
</reference>
<sequence length="553" mass="59753">MTAPPPDCDAQKKRLLAELLAARNGDRIVDVSKAIDATFFCDAPDKVRGAAPKIGRVFLTSAAEARRGNITAKLIFSGGRRTAAAALKGKSDLEKEDNAEAEENRWIRGVLIVSGAILPPPESVFLDPHGNGRVFSLGNPNLSVQLLVRVVGVPLPMFIPHGSAADSTTAKTRRPSAQAKYRQILLETELCFLQSLEACLMWLLRSRRYEGTEKFYTPWLQSELHAGHMCRGRKSHPSSSASFFTEEPATLSVPLYYLPMHVEDNANSRLADVIDVAAEFLDLILDAERSVVRETTALLQELVRLSGMMANSTEGDSDGTTKSDNSKKNVSELLYVLHRHAAALLESTRLGHAHLGTNHSGGNSNSTAVVTSILPTVCDDGEYGMPLSELFLDGSALGLAPASFLPDDGREGGVGDPSSSVGGGCGAPESSGQATLAGIEGNNVCAACAPPGVLIHCLKGVSRSPSVIMAYYLRKFCQEFYVLSRIPRHAEVADPSTATAEEDNEDMYIFSFRRLLQCLQEARPAVNPQLCFLAELRSMWARLSKELAKKEAK</sequence>
<accession>A0A422PE08</accession>
<evidence type="ECO:0000313" key="1">
    <source>
        <dbReference type="EMBL" id="RNF15946.1"/>
    </source>
</evidence>
<dbReference type="OrthoDB" id="10252009at2759"/>
<evidence type="ECO:0000313" key="2">
    <source>
        <dbReference type="Proteomes" id="UP000284403"/>
    </source>
</evidence>
<dbReference type="GO" id="GO:0004725">
    <property type="term" value="F:protein tyrosine phosphatase activity"/>
    <property type="evidence" value="ECO:0007669"/>
    <property type="project" value="UniProtKB-EC"/>
</dbReference>
<comment type="caution">
    <text evidence="1">The sequence shown here is derived from an EMBL/GenBank/DDBJ whole genome shotgun (WGS) entry which is preliminary data.</text>
</comment>
<dbReference type="AlphaFoldDB" id="A0A422PE08"/>
<dbReference type="RefSeq" id="XP_029227646.1">
    <property type="nucleotide sequence ID" value="XM_029372236.1"/>
</dbReference>
<proteinExistence type="predicted"/>
<gene>
    <name evidence="1" type="ORF">Tco025E_05335</name>
</gene>